<reference evidence="1" key="1">
    <citation type="submission" date="2023-04" db="EMBL/GenBank/DDBJ databases">
        <title>A chromosome-level genome assembly of the parasitoid wasp Eretmocerus hayati.</title>
        <authorList>
            <person name="Zhong Y."/>
            <person name="Liu S."/>
            <person name="Liu Y."/>
        </authorList>
    </citation>
    <scope>NUCLEOTIDE SEQUENCE</scope>
    <source>
        <strain evidence="1">ZJU_SS_LIU_2023</strain>
    </source>
</reference>
<evidence type="ECO:0000313" key="1">
    <source>
        <dbReference type="EMBL" id="KAJ8675071.1"/>
    </source>
</evidence>
<keyword evidence="2" id="KW-1185">Reference proteome</keyword>
<accession>A0ACC2NWU3</accession>
<proteinExistence type="predicted"/>
<comment type="caution">
    <text evidence="1">The sequence shown here is derived from an EMBL/GenBank/DDBJ whole genome shotgun (WGS) entry which is preliminary data.</text>
</comment>
<evidence type="ECO:0000313" key="2">
    <source>
        <dbReference type="Proteomes" id="UP001239111"/>
    </source>
</evidence>
<organism evidence="1 2">
    <name type="scientific">Eretmocerus hayati</name>
    <dbReference type="NCBI Taxonomy" id="131215"/>
    <lineage>
        <taxon>Eukaryota</taxon>
        <taxon>Metazoa</taxon>
        <taxon>Ecdysozoa</taxon>
        <taxon>Arthropoda</taxon>
        <taxon>Hexapoda</taxon>
        <taxon>Insecta</taxon>
        <taxon>Pterygota</taxon>
        <taxon>Neoptera</taxon>
        <taxon>Endopterygota</taxon>
        <taxon>Hymenoptera</taxon>
        <taxon>Apocrita</taxon>
        <taxon>Proctotrupomorpha</taxon>
        <taxon>Chalcidoidea</taxon>
        <taxon>Aphelinidae</taxon>
        <taxon>Aphelininae</taxon>
        <taxon>Eretmocerus</taxon>
    </lineage>
</organism>
<sequence length="918" mass="104407">MGSLKQDLIDFEIFSNAFLKKRMEVVDALIRQDFLKVKKYGNVATLLHCAVQHGEKEMTRFLASRKVSPDVKDYDGETPLHYAFFLEDSDMIDAILMNKCLSKRKPRLENPVDKLGLSHMHIACMNRNTCAELYVRKFIEKGIPTDVRVESNVQQWPGYTPLHFAAEFSNYRVAELLVKFNADINAQSSNGSTPLHIAFLKSLISMVEMFLTKIVSPENSNSDILNMTNNMGLSHLHIACAHGNLKFITRCINQGMDINIPVGSGTWGFSKFSPLHMAIHYQNYETLELLLSHGADMYAKEANNMTPLHSAFHLRSYRIIDILLSEKYLKTSANPADVWGLSFFHIACITNKVNLVRKFLKAGVCINDCIDHSSPYFPGYTALHLAVHYERLDIVRLLLESKADVMARDARERTALHIACTYDAARISDLFEQNHCLDVKGLVLVYELEEKHKEISTWFNDRSEHIEIIKLLIEHKSEVTAVDHYGRPPLYFAFIIYNDINEKFGISVLSGILGKLRSSRQAIVEILVENGADVHTVNKFTQETTLGHAILCPESFVFGRGTKDMVELLVKEGADVNQKYVNTYSPLHLAVTQENSAVVDVLIKYNANVNEVERGNKDLSLRSHGATPLHEAVARFNVEISTSLINAGANVNAKQLDGKTPLHLLVYTKIQDRNTFEIESMIEIMKCLLEAGSDIDAQDELGRTPLYLACSKMNCPAATRLIEFGADINIEDQSGKNPLSQCLFVNHGRFHEIYYPFDDHINKLKQIGQHVSSKNLKYFKHIRKKHSTSFDEESDQYLLKKYVEEFKKMRNKQINDRSLLSMLGAHINLLARYVNNKTFRKIIFSKNFKKKFPIFGYLLKIQYNRGCERLNLQKNAKESMETLTGVILPPVCSEKIMSYLSNESLKDIIAARTESILD</sequence>
<gene>
    <name evidence="1" type="ORF">QAD02_010857</name>
</gene>
<name>A0ACC2NWU3_9HYME</name>
<dbReference type="EMBL" id="CM056742">
    <property type="protein sequence ID" value="KAJ8675071.1"/>
    <property type="molecule type" value="Genomic_DNA"/>
</dbReference>
<dbReference type="Proteomes" id="UP001239111">
    <property type="component" value="Chromosome 2"/>
</dbReference>
<protein>
    <submittedName>
        <fullName evidence="1">Uncharacterized protein</fullName>
    </submittedName>
</protein>